<comment type="caution">
    <text evidence="1">The sequence shown here is derived from an EMBL/GenBank/DDBJ whole genome shotgun (WGS) entry which is preliminary data.</text>
</comment>
<sequence>MADHFGFPLVDAPAQDDLRIRTMTDDEKRGFRFACQTMELWGAQIERNAAGLAGLDERVSLDQQMKSSARMLQGCATAMERTLGR</sequence>
<reference evidence="1" key="1">
    <citation type="submission" date="2021-07" db="EMBL/GenBank/DDBJ databases">
        <title>Roseobacter insulae sp. nov., isolated from a tidal flat.</title>
        <authorList>
            <person name="Park S."/>
            <person name="Yoon J.-H."/>
        </authorList>
    </citation>
    <scope>NUCLEOTIDE SEQUENCE</scope>
    <source>
        <strain evidence="1">YSTF-M11</strain>
    </source>
</reference>
<dbReference type="Proteomes" id="UP001138661">
    <property type="component" value="Unassembled WGS sequence"/>
</dbReference>
<keyword evidence="2" id="KW-1185">Reference proteome</keyword>
<dbReference type="AlphaFoldDB" id="A0A9X1FZR8"/>
<gene>
    <name evidence="1" type="ORF">KX928_23210</name>
</gene>
<dbReference type="EMBL" id="JAHXDN010000010">
    <property type="protein sequence ID" value="MBW4710709.1"/>
    <property type="molecule type" value="Genomic_DNA"/>
</dbReference>
<organism evidence="1 2">
    <name type="scientific">Roseobacter insulae</name>
    <dbReference type="NCBI Taxonomy" id="2859783"/>
    <lineage>
        <taxon>Bacteria</taxon>
        <taxon>Pseudomonadati</taxon>
        <taxon>Pseudomonadota</taxon>
        <taxon>Alphaproteobacteria</taxon>
        <taxon>Rhodobacterales</taxon>
        <taxon>Roseobacteraceae</taxon>
        <taxon>Roseobacter</taxon>
    </lineage>
</organism>
<protein>
    <submittedName>
        <fullName evidence="1">Uncharacterized protein</fullName>
    </submittedName>
</protein>
<evidence type="ECO:0000313" key="2">
    <source>
        <dbReference type="Proteomes" id="UP001138661"/>
    </source>
</evidence>
<accession>A0A9X1FZR8</accession>
<evidence type="ECO:0000313" key="1">
    <source>
        <dbReference type="EMBL" id="MBW4710709.1"/>
    </source>
</evidence>
<proteinExistence type="predicted"/>
<dbReference type="RefSeq" id="WP_219507795.1">
    <property type="nucleotide sequence ID" value="NZ_JAHXDN010000010.1"/>
</dbReference>
<name>A0A9X1FZR8_9RHOB</name>